<dbReference type="InterPro" id="IPR037673">
    <property type="entry name" value="MSC/AndL"/>
</dbReference>
<evidence type="ECO:0000256" key="6">
    <source>
        <dbReference type="ARBA" id="ARBA00022989"/>
    </source>
</evidence>
<evidence type="ECO:0000256" key="3">
    <source>
        <dbReference type="ARBA" id="ARBA00022448"/>
    </source>
</evidence>
<dbReference type="EMBL" id="BMRJ01000001">
    <property type="protein sequence ID" value="GGR16783.1"/>
    <property type="molecule type" value="Genomic_DNA"/>
</dbReference>
<evidence type="ECO:0000256" key="2">
    <source>
        <dbReference type="ARBA" id="ARBA00007254"/>
    </source>
</evidence>
<gene>
    <name evidence="10" type="primary">mscL</name>
    <name evidence="11" type="ORF">GCM10010196_06910</name>
</gene>
<comment type="subcellular location">
    <subcellularLocation>
        <location evidence="1 10">Cell membrane</location>
        <topology evidence="1 10">Multi-pass membrane protein</topology>
    </subcellularLocation>
</comment>
<dbReference type="GO" id="GO:0008381">
    <property type="term" value="F:mechanosensitive monoatomic ion channel activity"/>
    <property type="evidence" value="ECO:0007669"/>
    <property type="project" value="UniProtKB-UniRule"/>
</dbReference>
<dbReference type="PROSITE" id="PS01327">
    <property type="entry name" value="MSCL"/>
    <property type="match status" value="1"/>
</dbReference>
<keyword evidence="12" id="KW-1185">Reference proteome</keyword>
<evidence type="ECO:0000256" key="1">
    <source>
        <dbReference type="ARBA" id="ARBA00004651"/>
    </source>
</evidence>
<dbReference type="NCBIfam" id="TIGR00220">
    <property type="entry name" value="mscL"/>
    <property type="match status" value="1"/>
</dbReference>
<feature type="transmembrane region" description="Helical" evidence="10">
    <location>
        <begin position="65"/>
        <end position="88"/>
    </location>
</feature>
<dbReference type="GO" id="GO:0005886">
    <property type="term" value="C:plasma membrane"/>
    <property type="evidence" value="ECO:0007669"/>
    <property type="project" value="UniProtKB-SubCell"/>
</dbReference>
<dbReference type="HAMAP" id="MF_00115">
    <property type="entry name" value="MscL"/>
    <property type="match status" value="1"/>
</dbReference>
<comment type="caution">
    <text evidence="11">The sequence shown here is derived from an EMBL/GenBank/DDBJ whole genome shotgun (WGS) entry which is preliminary data.</text>
</comment>
<accession>A0A918CC64</accession>
<evidence type="ECO:0000256" key="9">
    <source>
        <dbReference type="ARBA" id="ARBA00023303"/>
    </source>
</evidence>
<comment type="function">
    <text evidence="10">Channel that opens in response to stretch forces in the membrane lipid bilayer. May participate in the regulation of osmotic pressure changes within the cell.</text>
</comment>
<dbReference type="InterPro" id="IPR001185">
    <property type="entry name" value="MS_channel"/>
</dbReference>
<organism evidence="11 12">
    <name type="scientific">Agromyces mediolanus</name>
    <name type="common">Corynebacterium mediolanum</name>
    <dbReference type="NCBI Taxonomy" id="41986"/>
    <lineage>
        <taxon>Bacteria</taxon>
        <taxon>Bacillati</taxon>
        <taxon>Actinomycetota</taxon>
        <taxon>Actinomycetes</taxon>
        <taxon>Micrococcales</taxon>
        <taxon>Microbacteriaceae</taxon>
        <taxon>Agromyces</taxon>
    </lineage>
</organism>
<evidence type="ECO:0000256" key="7">
    <source>
        <dbReference type="ARBA" id="ARBA00023065"/>
    </source>
</evidence>
<evidence type="ECO:0000256" key="8">
    <source>
        <dbReference type="ARBA" id="ARBA00023136"/>
    </source>
</evidence>
<dbReference type="InterPro" id="IPR036019">
    <property type="entry name" value="MscL_channel"/>
</dbReference>
<reference evidence="11" key="1">
    <citation type="journal article" date="2014" name="Int. J. Syst. Evol. Microbiol.">
        <title>Complete genome sequence of Corynebacterium casei LMG S-19264T (=DSM 44701T), isolated from a smear-ripened cheese.</title>
        <authorList>
            <consortium name="US DOE Joint Genome Institute (JGI-PGF)"/>
            <person name="Walter F."/>
            <person name="Albersmeier A."/>
            <person name="Kalinowski J."/>
            <person name="Ruckert C."/>
        </authorList>
    </citation>
    <scope>NUCLEOTIDE SEQUENCE</scope>
    <source>
        <strain evidence="11">JCM 3346</strain>
    </source>
</reference>
<name>A0A918CC64_AGRME</name>
<reference evidence="11" key="2">
    <citation type="submission" date="2020-09" db="EMBL/GenBank/DDBJ databases">
        <authorList>
            <person name="Sun Q."/>
            <person name="Ohkuma M."/>
        </authorList>
    </citation>
    <scope>NUCLEOTIDE SEQUENCE</scope>
    <source>
        <strain evidence="11">JCM 3346</strain>
    </source>
</reference>
<dbReference type="PANTHER" id="PTHR30266">
    <property type="entry name" value="MECHANOSENSITIVE CHANNEL MSCL"/>
    <property type="match status" value="1"/>
</dbReference>
<keyword evidence="7 10" id="KW-0406">Ion transport</keyword>
<evidence type="ECO:0000313" key="11">
    <source>
        <dbReference type="EMBL" id="GGR16783.1"/>
    </source>
</evidence>
<evidence type="ECO:0000256" key="10">
    <source>
        <dbReference type="HAMAP-Rule" id="MF_00115"/>
    </source>
</evidence>
<evidence type="ECO:0000256" key="4">
    <source>
        <dbReference type="ARBA" id="ARBA00022475"/>
    </source>
</evidence>
<keyword evidence="5 10" id="KW-0812">Transmembrane</keyword>
<keyword evidence="4 10" id="KW-1003">Cell membrane</keyword>
<comment type="subunit">
    <text evidence="10">Homopentamer.</text>
</comment>
<dbReference type="PRINTS" id="PR01264">
    <property type="entry name" value="MECHCHANNEL"/>
</dbReference>
<evidence type="ECO:0000256" key="5">
    <source>
        <dbReference type="ARBA" id="ARBA00022692"/>
    </source>
</evidence>
<dbReference type="Gene3D" id="1.10.1200.120">
    <property type="entry name" value="Large-conductance mechanosensitive channel, MscL, domain 1"/>
    <property type="match status" value="1"/>
</dbReference>
<dbReference type="InterPro" id="IPR019823">
    <property type="entry name" value="Mechanosensitive_channel_CS"/>
</dbReference>
<keyword evidence="9 10" id="KW-0407">Ion channel</keyword>
<proteinExistence type="inferred from homology"/>
<dbReference type="PANTHER" id="PTHR30266:SF2">
    <property type="entry name" value="LARGE-CONDUCTANCE MECHANOSENSITIVE CHANNEL"/>
    <property type="match status" value="1"/>
</dbReference>
<keyword evidence="8 10" id="KW-0472">Membrane</keyword>
<dbReference type="Proteomes" id="UP000610303">
    <property type="component" value="Unassembled WGS sequence"/>
</dbReference>
<dbReference type="RefSeq" id="WP_189083889.1">
    <property type="nucleotide sequence ID" value="NZ_BMRJ01000001.1"/>
</dbReference>
<keyword evidence="3 10" id="KW-0813">Transport</keyword>
<dbReference type="SUPFAM" id="SSF81330">
    <property type="entry name" value="Gated mechanosensitive channel"/>
    <property type="match status" value="1"/>
</dbReference>
<evidence type="ECO:0000313" key="12">
    <source>
        <dbReference type="Proteomes" id="UP000610303"/>
    </source>
</evidence>
<dbReference type="AlphaFoldDB" id="A0A918CC64"/>
<feature type="transmembrane region" description="Helical" evidence="10">
    <location>
        <begin position="12"/>
        <end position="35"/>
    </location>
</feature>
<sequence>MINGFKEFIMRGNVIDLAVAVVIGAAFTAVVNSIVENLINPLLGLLFQADSLNNALVWQVGDAKFSFGAIIGAIISFLAVAAVVYFVFVMPMNHFKERAEAKRKAGQPDPETPETELDVLAEIRDLLAAQNGGSTAPGGSGRHSG</sequence>
<protein>
    <recommendedName>
        <fullName evidence="10">Large-conductance mechanosensitive channel</fullName>
    </recommendedName>
</protein>
<comment type="similarity">
    <text evidence="2 10">Belongs to the MscL family.</text>
</comment>
<dbReference type="Pfam" id="PF01741">
    <property type="entry name" value="MscL"/>
    <property type="match status" value="1"/>
</dbReference>
<keyword evidence="6 10" id="KW-1133">Transmembrane helix</keyword>